<accession>A0A0G9GYA4</accession>
<dbReference type="Proteomes" id="UP000182987">
    <property type="component" value="Chromosome"/>
</dbReference>
<dbReference type="AlphaFoldDB" id="A0A0G9GYA4"/>
<dbReference type="STRING" id="1440763.BJI69_05225"/>
<feature type="chain" id="PRO_5014227939" evidence="2">
    <location>
        <begin position="19"/>
        <end position="72"/>
    </location>
</feature>
<feature type="compositionally biased region" description="Pro residues" evidence="1">
    <location>
        <begin position="20"/>
        <end position="31"/>
    </location>
</feature>
<evidence type="ECO:0000256" key="2">
    <source>
        <dbReference type="SAM" id="SignalP"/>
    </source>
</evidence>
<protein>
    <submittedName>
        <fullName evidence="3">Uncharacterized protein</fullName>
    </submittedName>
</protein>
<evidence type="ECO:0000256" key="1">
    <source>
        <dbReference type="SAM" id="MobiDB-lite"/>
    </source>
</evidence>
<dbReference type="EMBL" id="CP017480">
    <property type="protein sequence ID" value="APG03372.1"/>
    <property type="molecule type" value="Genomic_DNA"/>
</dbReference>
<name>A0A0G9GYA4_9GAMM</name>
<dbReference type="KEGG" id="lrz:BJI69_05225"/>
<proteinExistence type="predicted"/>
<dbReference type="RefSeq" id="WP_046969679.1">
    <property type="nucleotide sequence ID" value="NZ_CP017480.1"/>
</dbReference>
<organism evidence="3 4">
    <name type="scientific">Luteibacter rhizovicinus DSM 16549</name>
    <dbReference type="NCBI Taxonomy" id="1440763"/>
    <lineage>
        <taxon>Bacteria</taxon>
        <taxon>Pseudomonadati</taxon>
        <taxon>Pseudomonadota</taxon>
        <taxon>Gammaproteobacteria</taxon>
        <taxon>Lysobacterales</taxon>
        <taxon>Rhodanobacteraceae</taxon>
        <taxon>Luteibacter</taxon>
    </lineage>
</organism>
<keyword evidence="4" id="KW-1185">Reference proteome</keyword>
<reference evidence="4" key="1">
    <citation type="submission" date="2016-09" db="EMBL/GenBank/DDBJ databases">
        <authorList>
            <person name="Lysoe E."/>
        </authorList>
    </citation>
    <scope>NUCLEOTIDE SEQUENCE [LARGE SCALE GENOMIC DNA]</scope>
    <source>
        <strain evidence="4">LJ96T</strain>
    </source>
</reference>
<evidence type="ECO:0000313" key="4">
    <source>
        <dbReference type="Proteomes" id="UP000182987"/>
    </source>
</evidence>
<feature type="region of interest" description="Disordered" evidence="1">
    <location>
        <begin position="19"/>
        <end position="72"/>
    </location>
</feature>
<feature type="compositionally biased region" description="Basic and acidic residues" evidence="1">
    <location>
        <begin position="43"/>
        <end position="72"/>
    </location>
</feature>
<keyword evidence="2" id="KW-0732">Signal</keyword>
<gene>
    <name evidence="3" type="ORF">BJI69_05225</name>
</gene>
<evidence type="ECO:0000313" key="3">
    <source>
        <dbReference type="EMBL" id="APG03372.1"/>
    </source>
</evidence>
<dbReference type="PATRIC" id="fig|1440763.5.peg.238"/>
<dbReference type="OrthoDB" id="5959545at2"/>
<sequence>MIRTALPFALVLACAACSKPAPPTPQQPPTPQARVSTPWDSMEAQKKKAQDVQKTVDDQAKAQREAVDAQTQ</sequence>
<feature type="signal peptide" evidence="2">
    <location>
        <begin position="1"/>
        <end position="18"/>
    </location>
</feature>